<evidence type="ECO:0000256" key="1">
    <source>
        <dbReference type="SAM" id="Coils"/>
    </source>
</evidence>
<feature type="domain" description="Signal transduction histidine kinase internal region" evidence="3">
    <location>
        <begin position="162"/>
        <end position="240"/>
    </location>
</feature>
<evidence type="ECO:0000256" key="2">
    <source>
        <dbReference type="SAM" id="Phobius"/>
    </source>
</evidence>
<proteinExistence type="predicted"/>
<evidence type="ECO:0000313" key="4">
    <source>
        <dbReference type="EMBL" id="MBL1407648.1"/>
    </source>
</evidence>
<reference evidence="4 5" key="1">
    <citation type="submission" date="2021-01" db="EMBL/GenBank/DDBJ databases">
        <title>C459-1 draft genome sequence.</title>
        <authorList>
            <person name="Zhang X.-F."/>
        </authorList>
    </citation>
    <scope>NUCLEOTIDE SEQUENCE [LARGE SCALE GENOMIC DNA]</scope>
    <source>
        <strain evidence="5">C459-1</strain>
    </source>
</reference>
<evidence type="ECO:0000259" key="3">
    <source>
        <dbReference type="Pfam" id="PF06580"/>
    </source>
</evidence>
<dbReference type="EMBL" id="JAERTY010000001">
    <property type="protein sequence ID" value="MBL1407648.1"/>
    <property type="molecule type" value="Genomic_DNA"/>
</dbReference>
<keyword evidence="5" id="KW-1185">Reference proteome</keyword>
<feature type="transmembrane region" description="Helical" evidence="2">
    <location>
        <begin position="69"/>
        <end position="92"/>
    </location>
</feature>
<dbReference type="Pfam" id="PF06580">
    <property type="entry name" value="His_kinase"/>
    <property type="match status" value="1"/>
</dbReference>
<feature type="transmembrane region" description="Helical" evidence="2">
    <location>
        <begin position="112"/>
        <end position="132"/>
    </location>
</feature>
<dbReference type="RefSeq" id="WP_202101436.1">
    <property type="nucleotide sequence ID" value="NZ_JAERTY010000001.1"/>
</dbReference>
<accession>A0ABS1QYY9</accession>
<keyword evidence="4" id="KW-0808">Transferase</keyword>
<keyword evidence="1" id="KW-0175">Coiled coil</keyword>
<dbReference type="InterPro" id="IPR050640">
    <property type="entry name" value="Bact_2-comp_sensor_kinase"/>
</dbReference>
<keyword evidence="4" id="KW-0418">Kinase</keyword>
<dbReference type="PANTHER" id="PTHR34220">
    <property type="entry name" value="SENSOR HISTIDINE KINASE YPDA"/>
    <property type="match status" value="1"/>
</dbReference>
<evidence type="ECO:0000313" key="5">
    <source>
        <dbReference type="Proteomes" id="UP000625283"/>
    </source>
</evidence>
<organism evidence="4 5">
    <name type="scientific">Sphingobacterium faecale</name>
    <dbReference type="NCBI Taxonomy" id="2803775"/>
    <lineage>
        <taxon>Bacteria</taxon>
        <taxon>Pseudomonadati</taxon>
        <taxon>Bacteroidota</taxon>
        <taxon>Sphingobacteriia</taxon>
        <taxon>Sphingobacteriales</taxon>
        <taxon>Sphingobacteriaceae</taxon>
        <taxon>Sphingobacterium</taxon>
    </lineage>
</organism>
<name>A0ABS1QYY9_9SPHI</name>
<dbReference type="InterPro" id="IPR036890">
    <property type="entry name" value="HATPase_C_sf"/>
</dbReference>
<dbReference type="PANTHER" id="PTHR34220:SF7">
    <property type="entry name" value="SENSOR HISTIDINE KINASE YPDA"/>
    <property type="match status" value="1"/>
</dbReference>
<dbReference type="GO" id="GO:0016301">
    <property type="term" value="F:kinase activity"/>
    <property type="evidence" value="ECO:0007669"/>
    <property type="project" value="UniProtKB-KW"/>
</dbReference>
<feature type="transmembrane region" description="Helical" evidence="2">
    <location>
        <begin position="36"/>
        <end position="57"/>
    </location>
</feature>
<keyword evidence="2" id="KW-1133">Transmembrane helix</keyword>
<dbReference type="Gene3D" id="3.30.565.10">
    <property type="entry name" value="Histidine kinase-like ATPase, C-terminal domain"/>
    <property type="match status" value="1"/>
</dbReference>
<keyword evidence="2" id="KW-0472">Membrane</keyword>
<sequence>MKYLILTSWRRHLSYWAIYGAYFYLINSLTNTSFSLISLALMLPYFAFVFYTVVYLLRRYFAPRRYVQGGLLLLLFYGISGFLVYSVLYGQLGINLIHGRYILRDYAFEWRQFVQSLLVMHGHFSMLAFLYFHYQGKLKALEDQLAEKEMRMEAEEEKQEYEYTALAAQVNPHMMVNVFQSWEVQIREVDPLMASQFGGMYQLMKFYMKAHEPGGSKMILLYDELEAVKNYLQLQPRRMGVDAHVAIEVIGNLYRFAIPPTTVLTLVENAFKHGDIGRKEQPLRISVCCDQQGYLVQVENQKRHGLSAMISHGQGLHNLKRRLEIAFGSRSDFKVNDTAETYEAVIRVNYTA</sequence>
<dbReference type="InterPro" id="IPR010559">
    <property type="entry name" value="Sig_transdc_His_kin_internal"/>
</dbReference>
<gene>
    <name evidence="4" type="ORF">JKG61_02660</name>
</gene>
<dbReference type="Proteomes" id="UP000625283">
    <property type="component" value="Unassembled WGS sequence"/>
</dbReference>
<keyword evidence="2" id="KW-0812">Transmembrane</keyword>
<feature type="coiled-coil region" evidence="1">
    <location>
        <begin position="131"/>
        <end position="158"/>
    </location>
</feature>
<protein>
    <submittedName>
        <fullName evidence="4">Histidine kinase</fullName>
    </submittedName>
</protein>
<feature type="transmembrane region" description="Helical" evidence="2">
    <location>
        <begin position="12"/>
        <end position="30"/>
    </location>
</feature>
<comment type="caution">
    <text evidence="4">The sequence shown here is derived from an EMBL/GenBank/DDBJ whole genome shotgun (WGS) entry which is preliminary data.</text>
</comment>